<dbReference type="STRING" id="5722.A2FVN4"/>
<feature type="compositionally biased region" description="Polar residues" evidence="1">
    <location>
        <begin position="1"/>
        <end position="12"/>
    </location>
</feature>
<dbReference type="PROSITE" id="PS51294">
    <property type="entry name" value="HTH_MYB"/>
    <property type="match status" value="2"/>
</dbReference>
<feature type="region of interest" description="Disordered" evidence="1">
    <location>
        <begin position="128"/>
        <end position="157"/>
    </location>
</feature>
<evidence type="ECO:0000259" key="2">
    <source>
        <dbReference type="PROSITE" id="PS50090"/>
    </source>
</evidence>
<dbReference type="InterPro" id="IPR001005">
    <property type="entry name" value="SANT/Myb"/>
</dbReference>
<dbReference type="GO" id="GO:0000981">
    <property type="term" value="F:DNA-binding transcription factor activity, RNA polymerase II-specific"/>
    <property type="evidence" value="ECO:0000318"/>
    <property type="project" value="GO_Central"/>
</dbReference>
<accession>A2FVN4</accession>
<dbReference type="VEuPathDB" id="TrichDB:TVAGG3_0684620"/>
<keyword evidence="4" id="KW-0238">DNA-binding</keyword>
<name>A2FVN4_TRIV3</name>
<dbReference type="CDD" id="cd00167">
    <property type="entry name" value="SANT"/>
    <property type="match status" value="2"/>
</dbReference>
<dbReference type="Proteomes" id="UP000001542">
    <property type="component" value="Unassembled WGS sequence"/>
</dbReference>
<evidence type="ECO:0000313" key="5">
    <source>
        <dbReference type="Proteomes" id="UP000001542"/>
    </source>
</evidence>
<feature type="domain" description="HTH myb-type" evidence="3">
    <location>
        <begin position="14"/>
        <end position="66"/>
    </location>
</feature>
<proteinExistence type="predicted"/>
<keyword evidence="5" id="KW-1185">Reference proteome</keyword>
<dbReference type="GO" id="GO:0006355">
    <property type="term" value="P:regulation of DNA-templated transcription"/>
    <property type="evidence" value="ECO:0000318"/>
    <property type="project" value="GO_Central"/>
</dbReference>
<dbReference type="VEuPathDB" id="TrichDB:TVAG_425170"/>
<dbReference type="InParanoid" id="A2FVN4"/>
<dbReference type="InterPro" id="IPR009057">
    <property type="entry name" value="Homeodomain-like_sf"/>
</dbReference>
<dbReference type="SMART" id="SM00717">
    <property type="entry name" value="SANT"/>
    <property type="match status" value="2"/>
</dbReference>
<dbReference type="Pfam" id="PF00249">
    <property type="entry name" value="Myb_DNA-binding"/>
    <property type="match status" value="2"/>
</dbReference>
<evidence type="ECO:0000313" key="4">
    <source>
        <dbReference type="EMBL" id="EAX91025.1"/>
    </source>
</evidence>
<feature type="domain" description="Myb-like" evidence="2">
    <location>
        <begin position="11"/>
        <end position="62"/>
    </location>
</feature>
<dbReference type="GO" id="GO:0005634">
    <property type="term" value="C:nucleus"/>
    <property type="evidence" value="ECO:0000318"/>
    <property type="project" value="GO_Central"/>
</dbReference>
<organism evidence="4 5">
    <name type="scientific">Trichomonas vaginalis (strain ATCC PRA-98 / G3)</name>
    <dbReference type="NCBI Taxonomy" id="412133"/>
    <lineage>
        <taxon>Eukaryota</taxon>
        <taxon>Metamonada</taxon>
        <taxon>Parabasalia</taxon>
        <taxon>Trichomonadida</taxon>
        <taxon>Trichomonadidae</taxon>
        <taxon>Trichomonas</taxon>
    </lineage>
</organism>
<dbReference type="eggNOG" id="KOG0048">
    <property type="taxonomic scope" value="Eukaryota"/>
</dbReference>
<dbReference type="OMA" id="YSHIKRY"/>
<dbReference type="RefSeq" id="XP_001303955.1">
    <property type="nucleotide sequence ID" value="XM_001303954.1"/>
</dbReference>
<sequence length="174" mass="20638">MSENESGPTSNGVKRRRLFSPADDSKLKSILTDSPFRGWKNVAQQMSGFTPKQLRDRWNNYLSPKNTFEPWTDEEDRIIVEKVLKYGTKWSLISTYLPGRPDNSIKNRWNSVLKNEYMIHPKKYLEKMKEKDVSESKDQEEEIPVSESPEKSKEKPQYYLDNRFVEHFFEQLPK</sequence>
<dbReference type="PANTHER" id="PTHR45614">
    <property type="entry name" value="MYB PROTEIN-RELATED"/>
    <property type="match status" value="1"/>
</dbReference>
<dbReference type="EMBL" id="DS114063">
    <property type="protein sequence ID" value="EAX91025.1"/>
    <property type="molecule type" value="Genomic_DNA"/>
</dbReference>
<reference evidence="4" key="2">
    <citation type="journal article" date="2007" name="Science">
        <title>Draft genome sequence of the sexually transmitted pathogen Trichomonas vaginalis.</title>
        <authorList>
            <person name="Carlton J.M."/>
            <person name="Hirt R.P."/>
            <person name="Silva J.C."/>
            <person name="Delcher A.L."/>
            <person name="Schatz M."/>
            <person name="Zhao Q."/>
            <person name="Wortman J.R."/>
            <person name="Bidwell S.L."/>
            <person name="Alsmark U.C.M."/>
            <person name="Besteiro S."/>
            <person name="Sicheritz-Ponten T."/>
            <person name="Noel C.J."/>
            <person name="Dacks J.B."/>
            <person name="Foster P.G."/>
            <person name="Simillion C."/>
            <person name="Van de Peer Y."/>
            <person name="Miranda-Saavedra D."/>
            <person name="Barton G.J."/>
            <person name="Westrop G.D."/>
            <person name="Mueller S."/>
            <person name="Dessi D."/>
            <person name="Fiori P.L."/>
            <person name="Ren Q."/>
            <person name="Paulsen I."/>
            <person name="Zhang H."/>
            <person name="Bastida-Corcuera F.D."/>
            <person name="Simoes-Barbosa A."/>
            <person name="Brown M.T."/>
            <person name="Hayes R.D."/>
            <person name="Mukherjee M."/>
            <person name="Okumura C.Y."/>
            <person name="Schneider R."/>
            <person name="Smith A.J."/>
            <person name="Vanacova S."/>
            <person name="Villalvazo M."/>
            <person name="Haas B.J."/>
            <person name="Pertea M."/>
            <person name="Feldblyum T.V."/>
            <person name="Utterback T.R."/>
            <person name="Shu C.L."/>
            <person name="Osoegawa K."/>
            <person name="de Jong P.J."/>
            <person name="Hrdy I."/>
            <person name="Horvathova L."/>
            <person name="Zubacova Z."/>
            <person name="Dolezal P."/>
            <person name="Malik S.B."/>
            <person name="Logsdon J.M. Jr."/>
            <person name="Henze K."/>
            <person name="Gupta A."/>
            <person name="Wang C.C."/>
            <person name="Dunne R.L."/>
            <person name="Upcroft J.A."/>
            <person name="Upcroft P."/>
            <person name="White O."/>
            <person name="Salzberg S.L."/>
            <person name="Tang P."/>
            <person name="Chiu C.-H."/>
            <person name="Lee Y.-S."/>
            <person name="Embley T.M."/>
            <person name="Coombs G.H."/>
            <person name="Mottram J.C."/>
            <person name="Tachezy J."/>
            <person name="Fraser-Liggett C.M."/>
            <person name="Johnson P.J."/>
        </authorList>
    </citation>
    <scope>NUCLEOTIDE SEQUENCE [LARGE SCALE GENOMIC DNA]</scope>
    <source>
        <strain evidence="4">G3</strain>
    </source>
</reference>
<gene>
    <name evidence="4" type="ORF">TVAG_425170</name>
</gene>
<reference evidence="4" key="1">
    <citation type="submission" date="2006-10" db="EMBL/GenBank/DDBJ databases">
        <authorList>
            <person name="Amadeo P."/>
            <person name="Zhao Q."/>
            <person name="Wortman J."/>
            <person name="Fraser-Liggett C."/>
            <person name="Carlton J."/>
        </authorList>
    </citation>
    <scope>NUCLEOTIDE SEQUENCE</scope>
    <source>
        <strain evidence="4">G3</strain>
    </source>
</reference>
<feature type="compositionally biased region" description="Basic and acidic residues" evidence="1">
    <location>
        <begin position="128"/>
        <end position="137"/>
    </location>
</feature>
<feature type="domain" description="HTH myb-type" evidence="3">
    <location>
        <begin position="70"/>
        <end position="117"/>
    </location>
</feature>
<dbReference type="InterPro" id="IPR050560">
    <property type="entry name" value="MYB_TF"/>
</dbReference>
<dbReference type="InterPro" id="IPR017930">
    <property type="entry name" value="Myb_dom"/>
</dbReference>
<evidence type="ECO:0000256" key="1">
    <source>
        <dbReference type="SAM" id="MobiDB-lite"/>
    </source>
</evidence>
<dbReference type="PANTHER" id="PTHR45614:SF253">
    <property type="entry name" value="CHROMOSOME UNDETERMINED SCAFFOLD_38, WHOLE GENOME SHOTGUN SEQUENCE"/>
    <property type="match status" value="1"/>
</dbReference>
<dbReference type="KEGG" id="tva:4748724"/>
<dbReference type="OrthoDB" id="2143914at2759"/>
<dbReference type="SMR" id="A2FVN4"/>
<protein>
    <submittedName>
        <fullName evidence="4">Myb-like DNA-binding domain containing protein</fullName>
    </submittedName>
</protein>
<dbReference type="Gene3D" id="1.10.10.60">
    <property type="entry name" value="Homeodomain-like"/>
    <property type="match status" value="2"/>
</dbReference>
<dbReference type="PROSITE" id="PS50090">
    <property type="entry name" value="MYB_LIKE"/>
    <property type="match status" value="2"/>
</dbReference>
<dbReference type="AlphaFoldDB" id="A2FVN4"/>
<dbReference type="GO" id="GO:0000978">
    <property type="term" value="F:RNA polymerase II cis-regulatory region sequence-specific DNA binding"/>
    <property type="evidence" value="ECO:0000318"/>
    <property type="project" value="GO_Central"/>
</dbReference>
<evidence type="ECO:0000259" key="3">
    <source>
        <dbReference type="PROSITE" id="PS51294"/>
    </source>
</evidence>
<dbReference type="SUPFAM" id="SSF46689">
    <property type="entry name" value="Homeodomain-like"/>
    <property type="match status" value="1"/>
</dbReference>
<feature type="region of interest" description="Disordered" evidence="1">
    <location>
        <begin position="1"/>
        <end position="20"/>
    </location>
</feature>
<feature type="domain" description="Myb-like" evidence="2">
    <location>
        <begin position="63"/>
        <end position="113"/>
    </location>
</feature>